<dbReference type="Proteomes" id="UP000471031">
    <property type="component" value="Unassembled WGS sequence"/>
</dbReference>
<dbReference type="OrthoDB" id="2371077at2"/>
<proteinExistence type="predicted"/>
<gene>
    <name evidence="1" type="ORF">GTO89_10640</name>
</gene>
<keyword evidence="2" id="KW-1185">Reference proteome</keyword>
<accession>A0A845LKW9</accession>
<reference evidence="1 2" key="1">
    <citation type="submission" date="2020-01" db="EMBL/GenBank/DDBJ databases">
        <title>Whole genome sequence of Heliobacterium gestii DSM 11169.</title>
        <authorList>
            <person name="Kyndt J.A."/>
            <person name="Meyer T.E."/>
        </authorList>
    </citation>
    <scope>NUCLEOTIDE SEQUENCE [LARGE SCALE GENOMIC DNA]</scope>
    <source>
        <strain evidence="1 2">DSM 11169</strain>
    </source>
</reference>
<organism evidence="1 2">
    <name type="scientific">Heliomicrobium gestii</name>
    <name type="common">Heliobacterium gestii</name>
    <dbReference type="NCBI Taxonomy" id="2699"/>
    <lineage>
        <taxon>Bacteria</taxon>
        <taxon>Bacillati</taxon>
        <taxon>Bacillota</taxon>
        <taxon>Clostridia</taxon>
        <taxon>Eubacteriales</taxon>
        <taxon>Heliobacteriaceae</taxon>
        <taxon>Heliomicrobium</taxon>
    </lineage>
</organism>
<comment type="caution">
    <text evidence="1">The sequence shown here is derived from an EMBL/GenBank/DDBJ whole genome shotgun (WGS) entry which is preliminary data.</text>
</comment>
<sequence length="303" mass="35076">MSGKSQQLIARGLEGSNPLAFLASLGLFRTLHRMYPEKNVKMHWEVVNCAWRPVYSGIDYSSREELMVYLHDKLLETQFVLSEKLGDSLKITPDDFRCYAHEGLHFQDTDKLPFAVAFGSEAKGRELIQTQLCFLNGTGHQYFIRTIENLIKVATTDQLNKAIFEQWMYDDTGKNISLRWDPIDDRRYALRWSDPSTEDIRTEIGANRLAIEALPLFPVIPGMRYCLTTGFSRRKNEIWFTWPVWEVPINIPVCRTLLAMKHLQNEEPLLENLQEIGVVEVFRSQRISVGLFKYTNFTPACSM</sequence>
<protein>
    <submittedName>
        <fullName evidence="1">Uncharacterized protein</fullName>
    </submittedName>
</protein>
<dbReference type="AlphaFoldDB" id="A0A845LKW9"/>
<name>A0A845LKW9_HELGE</name>
<evidence type="ECO:0000313" key="2">
    <source>
        <dbReference type="Proteomes" id="UP000471031"/>
    </source>
</evidence>
<dbReference type="EMBL" id="WXEX01000008">
    <property type="protein sequence ID" value="MZP43496.1"/>
    <property type="molecule type" value="Genomic_DNA"/>
</dbReference>
<dbReference type="RefSeq" id="WP_161262062.1">
    <property type="nucleotide sequence ID" value="NZ_JAFBDC010000007.1"/>
</dbReference>
<evidence type="ECO:0000313" key="1">
    <source>
        <dbReference type="EMBL" id="MZP43496.1"/>
    </source>
</evidence>